<dbReference type="InterPro" id="IPR046342">
    <property type="entry name" value="CBS_dom_sf"/>
</dbReference>
<dbReference type="SUPFAM" id="SSF54631">
    <property type="entry name" value="CBS-domain pair"/>
    <property type="match status" value="2"/>
</dbReference>
<organism evidence="5 6">
    <name type="scientific">Halobacterium litoreum</name>
    <dbReference type="NCBI Taxonomy" id="2039234"/>
    <lineage>
        <taxon>Archaea</taxon>
        <taxon>Methanobacteriati</taxon>
        <taxon>Methanobacteriota</taxon>
        <taxon>Stenosarchaea group</taxon>
        <taxon>Halobacteria</taxon>
        <taxon>Halobacteriales</taxon>
        <taxon>Halobacteriaceae</taxon>
        <taxon>Halobacterium</taxon>
    </lineage>
</organism>
<evidence type="ECO:0000313" key="6">
    <source>
        <dbReference type="Proteomes" id="UP001595660"/>
    </source>
</evidence>
<dbReference type="RefSeq" id="WP_232571532.1">
    <property type="nucleotide sequence ID" value="NZ_CP089466.1"/>
</dbReference>
<keyword evidence="6" id="KW-1185">Reference proteome</keyword>
<dbReference type="SMART" id="SM00116">
    <property type="entry name" value="CBS"/>
    <property type="match status" value="4"/>
</dbReference>
<reference evidence="5 6" key="1">
    <citation type="journal article" date="2019" name="Int. J. Syst. Evol. Microbiol.">
        <title>The Global Catalogue of Microorganisms (GCM) 10K type strain sequencing project: providing services to taxonomists for standard genome sequencing and annotation.</title>
        <authorList>
            <consortium name="The Broad Institute Genomics Platform"/>
            <consortium name="The Broad Institute Genome Sequencing Center for Infectious Disease"/>
            <person name="Wu L."/>
            <person name="Ma J."/>
        </authorList>
    </citation>
    <scope>NUCLEOTIDE SEQUENCE [LARGE SCALE GENOMIC DNA]</scope>
    <source>
        <strain evidence="5 6">CGMCC 1.12562</strain>
    </source>
</reference>
<comment type="caution">
    <text evidence="5">The sequence shown here is derived from an EMBL/GenBank/DDBJ whole genome shotgun (WGS) entry which is preliminary data.</text>
</comment>
<evidence type="ECO:0000256" key="2">
    <source>
        <dbReference type="PROSITE-ProRule" id="PRU00703"/>
    </source>
</evidence>
<evidence type="ECO:0000256" key="1">
    <source>
        <dbReference type="ARBA" id="ARBA00023122"/>
    </source>
</evidence>
<dbReference type="Gene3D" id="3.10.580.10">
    <property type="entry name" value="CBS-domain"/>
    <property type="match status" value="2"/>
</dbReference>
<dbReference type="AlphaFoldDB" id="A0ABD5NEL5"/>
<sequence length="402" mass="43614">MNIEDVYATEFVTVSPDEPASKLAARFRDTDAKAVVVAGDGYEGVVTERQFLRSHVTPKTKVGSLVWNVPTVSPTTNVRAVARHLIGGQTTLLPVFEGENLVGVVTADGVLDAVASNLNVLSVADVLTDDPVTLSPSSTVGTALNRLREHRISHLPVVDDRGEAAGVVSVNDLLGVTTRAVSRSSGGDSGFREGRSHGGFGAREGDRDSMLDVPVRNVMTDVVEATTPETPLGDAVGTMLDRGVSSLVVTERERPTGIVTKTDALRSLTWTDERKPDVQVHHKDLMDDLSMDELRDGIEAIVSKYDAMQLLEANVYFHEHEERLRGTPLMLARIRLFTDKGHFVGTGEGYGAAHAFRLAANVVERQILEGKTRGRAKKGRDREERTAHKLYGWYLSGPGERG</sequence>
<feature type="region of interest" description="Disordered" evidence="3">
    <location>
        <begin position="184"/>
        <end position="207"/>
    </location>
</feature>
<proteinExistence type="predicted"/>
<gene>
    <name evidence="5" type="ORF">ACFOKC_06330</name>
</gene>
<dbReference type="GeneID" id="69116735"/>
<evidence type="ECO:0000256" key="3">
    <source>
        <dbReference type="SAM" id="MobiDB-lite"/>
    </source>
</evidence>
<dbReference type="InterPro" id="IPR000644">
    <property type="entry name" value="CBS_dom"/>
</dbReference>
<dbReference type="EMBL" id="JBHRWN010000002">
    <property type="protein sequence ID" value="MFC3477339.1"/>
    <property type="molecule type" value="Genomic_DNA"/>
</dbReference>
<dbReference type="InterPro" id="IPR051257">
    <property type="entry name" value="Diverse_CBS-Domain"/>
</dbReference>
<feature type="domain" description="CBS" evidence="4">
    <location>
        <begin position="127"/>
        <end position="185"/>
    </location>
</feature>
<dbReference type="Pfam" id="PF00571">
    <property type="entry name" value="CBS"/>
    <property type="match status" value="4"/>
</dbReference>
<accession>A0ABD5NEL5</accession>
<dbReference type="PROSITE" id="PS51371">
    <property type="entry name" value="CBS"/>
    <property type="match status" value="2"/>
</dbReference>
<feature type="domain" description="CBS" evidence="4">
    <location>
        <begin position="219"/>
        <end position="278"/>
    </location>
</feature>
<dbReference type="PANTHER" id="PTHR43080:SF2">
    <property type="entry name" value="CBS DOMAIN-CONTAINING PROTEIN"/>
    <property type="match status" value="1"/>
</dbReference>
<dbReference type="Proteomes" id="UP001595660">
    <property type="component" value="Unassembled WGS sequence"/>
</dbReference>
<evidence type="ECO:0000259" key="4">
    <source>
        <dbReference type="PROSITE" id="PS51371"/>
    </source>
</evidence>
<dbReference type="PANTHER" id="PTHR43080">
    <property type="entry name" value="CBS DOMAIN-CONTAINING PROTEIN CBSX3, MITOCHONDRIAL"/>
    <property type="match status" value="1"/>
</dbReference>
<name>A0ABD5NEL5_9EURY</name>
<dbReference type="CDD" id="cd17780">
    <property type="entry name" value="CBS_pair_arch1_repeat1"/>
    <property type="match status" value="1"/>
</dbReference>
<evidence type="ECO:0000313" key="5">
    <source>
        <dbReference type="EMBL" id="MFC3477339.1"/>
    </source>
</evidence>
<protein>
    <submittedName>
        <fullName evidence="5">CBS domain-containing protein</fullName>
    </submittedName>
</protein>
<keyword evidence="1 2" id="KW-0129">CBS domain</keyword>